<evidence type="ECO:0000256" key="2">
    <source>
        <dbReference type="ARBA" id="ARBA00022679"/>
    </source>
</evidence>
<dbReference type="AlphaFoldDB" id="E4THD7"/>
<proteinExistence type="inferred from homology"/>
<dbReference type="STRING" id="768670.Calni_1976"/>
<protein>
    <submittedName>
        <fullName evidence="4">Putative colanic acid biosynthesis acetyltransferase WcaF</fullName>
    </submittedName>
</protein>
<keyword evidence="5" id="KW-1185">Reference proteome</keyword>
<feature type="transmembrane region" description="Helical" evidence="3">
    <location>
        <begin position="20"/>
        <end position="37"/>
    </location>
</feature>
<keyword evidence="2 4" id="KW-0808">Transferase</keyword>
<evidence type="ECO:0000313" key="4">
    <source>
        <dbReference type="EMBL" id="ADR19872.1"/>
    </source>
</evidence>
<dbReference type="InterPro" id="IPR011004">
    <property type="entry name" value="Trimer_LpxA-like_sf"/>
</dbReference>
<gene>
    <name evidence="4" type="ordered locus">Calni_1976</name>
</gene>
<reference key="1">
    <citation type="submission" date="2010-11" db="EMBL/GenBank/DDBJ databases">
        <title>The complete genome of chromosome of Calditerrivibrio nitroreducens DSM 19672.</title>
        <authorList>
            <consortium name="US DOE Joint Genome Institute (JGI-PGF)"/>
            <person name="Lucas S."/>
            <person name="Copeland A."/>
            <person name="Lapidus A."/>
            <person name="Bruce D."/>
            <person name="Goodwin L."/>
            <person name="Pitluck S."/>
            <person name="Kyrpides N."/>
            <person name="Mavromatis K."/>
            <person name="Ivanova N."/>
            <person name="Mikhailova N."/>
            <person name="Zeytun A."/>
            <person name="Brettin T."/>
            <person name="Detter J.C."/>
            <person name="Tapia R."/>
            <person name="Han C."/>
            <person name="Land M."/>
            <person name="Hauser L."/>
            <person name="Markowitz V."/>
            <person name="Cheng J.-F."/>
            <person name="Hugenholtz P."/>
            <person name="Woyke T."/>
            <person name="Wu D."/>
            <person name="Spring S."/>
            <person name="Schroeder M."/>
            <person name="Brambilla E."/>
            <person name="Klenk H.-P."/>
            <person name="Eisen J.A."/>
        </authorList>
    </citation>
    <scope>NUCLEOTIDE SEQUENCE [LARGE SCALE GENOMIC DNA]</scope>
    <source>
        <strain>DSM 19672</strain>
    </source>
</reference>
<keyword evidence="3" id="KW-1133">Transmembrane helix</keyword>
<dbReference type="Gene3D" id="2.160.10.10">
    <property type="entry name" value="Hexapeptide repeat proteins"/>
    <property type="match status" value="1"/>
</dbReference>
<dbReference type="GO" id="GO:0008374">
    <property type="term" value="F:O-acyltransferase activity"/>
    <property type="evidence" value="ECO:0007669"/>
    <property type="project" value="TreeGrafter"/>
</dbReference>
<dbReference type="InterPro" id="IPR051159">
    <property type="entry name" value="Hexapeptide_acetyltransf"/>
</dbReference>
<sequence length="183" mass="20699" precursor="true">MVDLSKYDNSWYDPGNKIKILIWYFINLLFFKTSIPYPSKIKVLLLRIFGAKIGKNVVIKPCVNIKYPWFLKIGDNVWIGENVWIDNLTTVEIGNNVCISQGAYIFTGNHNYKTQSFDLIIKPVIIEDGVWIGAKAIVCPGVRCKSHSILSVGSVATKDLEEYTVYQGNPAVPKRKRIIDDGT</sequence>
<dbReference type="EMBL" id="CP002347">
    <property type="protein sequence ID" value="ADR19872.1"/>
    <property type="molecule type" value="Genomic_DNA"/>
</dbReference>
<dbReference type="Pfam" id="PF14602">
    <property type="entry name" value="Hexapep_2"/>
    <property type="match status" value="2"/>
</dbReference>
<dbReference type="PANTHER" id="PTHR23416:SF23">
    <property type="entry name" value="ACETYLTRANSFERASE C18B11.09C-RELATED"/>
    <property type="match status" value="1"/>
</dbReference>
<dbReference type="NCBIfam" id="NF007797">
    <property type="entry name" value="PRK10502.1"/>
    <property type="match status" value="1"/>
</dbReference>
<dbReference type="SUPFAM" id="SSF51161">
    <property type="entry name" value="Trimeric LpxA-like enzymes"/>
    <property type="match status" value="1"/>
</dbReference>
<dbReference type="CDD" id="cd05825">
    <property type="entry name" value="LbH_wcaF_like"/>
    <property type="match status" value="1"/>
</dbReference>
<dbReference type="eggNOG" id="COG0110">
    <property type="taxonomic scope" value="Bacteria"/>
</dbReference>
<name>E4THD7_CALNY</name>
<dbReference type="PANTHER" id="PTHR23416">
    <property type="entry name" value="SIALIC ACID SYNTHASE-RELATED"/>
    <property type="match status" value="1"/>
</dbReference>
<dbReference type="Proteomes" id="UP000007039">
    <property type="component" value="Chromosome"/>
</dbReference>
<dbReference type="GO" id="GO:0005829">
    <property type="term" value="C:cytosol"/>
    <property type="evidence" value="ECO:0007669"/>
    <property type="project" value="TreeGrafter"/>
</dbReference>
<organism evidence="4 5">
    <name type="scientific">Calditerrivibrio nitroreducens (strain DSM 19672 / NBRC 101217 / Yu37-1)</name>
    <dbReference type="NCBI Taxonomy" id="768670"/>
    <lineage>
        <taxon>Bacteria</taxon>
        <taxon>Pseudomonadati</taxon>
        <taxon>Deferribacterota</taxon>
        <taxon>Deferribacteres</taxon>
        <taxon>Deferribacterales</taxon>
        <taxon>Calditerrivibrionaceae</taxon>
    </lineage>
</organism>
<keyword evidence="3" id="KW-0812">Transmembrane</keyword>
<accession>E4THD7</accession>
<dbReference type="RefSeq" id="WP_013452079.1">
    <property type="nucleotide sequence ID" value="NC_014758.1"/>
</dbReference>
<reference evidence="4 5" key="2">
    <citation type="journal article" date="2011" name="Stand. Genomic Sci.">
        <title>Complete genome sequence of Calditerrivibrio nitroreducens type strain (Yu37-1).</title>
        <authorList>
            <person name="Pitluck S."/>
            <person name="Sikorski J."/>
            <person name="Zeytun A."/>
            <person name="Lapidus A."/>
            <person name="Nolan M."/>
            <person name="Lucas S."/>
            <person name="Hammon N."/>
            <person name="Deshpande S."/>
            <person name="Cheng J.F."/>
            <person name="Tapia R."/>
            <person name="Han C."/>
            <person name="Goodwin L."/>
            <person name="Liolios K."/>
            <person name="Pagani I."/>
            <person name="Ivanova N."/>
            <person name="Mavromatis K."/>
            <person name="Pati A."/>
            <person name="Chen A."/>
            <person name="Palaniappan K."/>
            <person name="Hauser L."/>
            <person name="Chang Y.J."/>
            <person name="Jeffries C.D."/>
            <person name="Detter J.C."/>
            <person name="Brambilla E."/>
            <person name="Djao O.D."/>
            <person name="Rohde M."/>
            <person name="Spring S."/>
            <person name="Goker M."/>
            <person name="Woyke T."/>
            <person name="Bristow J."/>
            <person name="Eisen J.A."/>
            <person name="Markowitz V."/>
            <person name="Hugenholtz P."/>
            <person name="Kyrpides N.C."/>
            <person name="Klenk H.P."/>
            <person name="Land M."/>
        </authorList>
    </citation>
    <scope>NUCLEOTIDE SEQUENCE [LARGE SCALE GENOMIC DNA]</scope>
    <source>
        <strain evidence="5">DSM 19672 / NBRC 101217 / Yu37-1</strain>
    </source>
</reference>
<dbReference type="HOGENOM" id="CLU_051638_7_2_0"/>
<dbReference type="KEGG" id="cni:Calni_1976"/>
<evidence type="ECO:0000256" key="1">
    <source>
        <dbReference type="ARBA" id="ARBA00007274"/>
    </source>
</evidence>
<dbReference type="InterPro" id="IPR001451">
    <property type="entry name" value="Hexapep"/>
</dbReference>
<evidence type="ECO:0000313" key="5">
    <source>
        <dbReference type="Proteomes" id="UP000007039"/>
    </source>
</evidence>
<keyword evidence="3" id="KW-0472">Membrane</keyword>
<comment type="similarity">
    <text evidence="1">Belongs to the transferase hexapeptide repeat family.</text>
</comment>
<evidence type="ECO:0000256" key="3">
    <source>
        <dbReference type="SAM" id="Phobius"/>
    </source>
</evidence>